<accession>A0A1E2UQX5</accession>
<comment type="caution">
    <text evidence="1">The sequence shown here is derived from an EMBL/GenBank/DDBJ whole genome shotgun (WGS) entry which is preliminary data.</text>
</comment>
<dbReference type="EMBL" id="LVJZ01000003">
    <property type="protein sequence ID" value="ODB97168.1"/>
    <property type="molecule type" value="Genomic_DNA"/>
</dbReference>
<protein>
    <submittedName>
        <fullName evidence="1">Uncharacterized protein</fullName>
    </submittedName>
</protein>
<evidence type="ECO:0000313" key="1">
    <source>
        <dbReference type="EMBL" id="ODB97168.1"/>
    </source>
</evidence>
<gene>
    <name evidence="1" type="ORF">A3196_10580</name>
</gene>
<dbReference type="RefSeq" id="WP_069014150.1">
    <property type="nucleotide sequence ID" value="NZ_LVJW01000003.1"/>
</dbReference>
<dbReference type="AlphaFoldDB" id="A0A1E2UQX5"/>
<evidence type="ECO:0000313" key="2">
    <source>
        <dbReference type="Proteomes" id="UP000094849"/>
    </source>
</evidence>
<sequence>MLNYLFEKSQERKQLKGALAPYGLGLSDLDPIDLKKLLCSIHRHITLVSKKYGQPSSGVQHQVITPVVWATAYCLLGGSRIVQIEPGFRDIIDEVETELVLHLSGESSDNQSIYPEIFSTLLASDACHPEVLAFVRNLGYISHTVNQQRSLAG</sequence>
<name>A0A1E2UQX5_9GAMM</name>
<proteinExistence type="predicted"/>
<reference evidence="1 2" key="1">
    <citation type="submission" date="2016-03" db="EMBL/GenBank/DDBJ databases">
        <title>Chemosynthetic sulphur-oxidizing symbionts of marine invertebrate animals are capable of nitrogen fixation.</title>
        <authorList>
            <person name="Petersen J.M."/>
            <person name="Kemper A."/>
            <person name="Gruber-Vodicka H."/>
            <person name="Cardini U."/>
            <person name="Geest Mvander."/>
            <person name="Kleiner M."/>
            <person name="Bulgheresi S."/>
            <person name="Fussmann M."/>
            <person name="Herbold C."/>
            <person name="Seah B.K.B."/>
            <person name="Antony C.Paul."/>
            <person name="Liu D."/>
            <person name="Belitz A."/>
            <person name="Weber M."/>
        </authorList>
    </citation>
    <scope>NUCLEOTIDE SEQUENCE [LARGE SCALE GENOMIC DNA]</scope>
    <source>
        <strain evidence="1">G_D</strain>
    </source>
</reference>
<dbReference type="Proteomes" id="UP000094849">
    <property type="component" value="Unassembled WGS sequence"/>
</dbReference>
<organism evidence="1 2">
    <name type="scientific">Candidatus Thiodiazotropha endoloripes</name>
    <dbReference type="NCBI Taxonomy" id="1818881"/>
    <lineage>
        <taxon>Bacteria</taxon>
        <taxon>Pseudomonadati</taxon>
        <taxon>Pseudomonadota</taxon>
        <taxon>Gammaproteobacteria</taxon>
        <taxon>Chromatiales</taxon>
        <taxon>Sedimenticolaceae</taxon>
        <taxon>Candidatus Thiodiazotropha</taxon>
    </lineage>
</organism>
<keyword evidence="2" id="KW-1185">Reference proteome</keyword>